<comment type="caution">
    <text evidence="2">The sequence shown here is derived from an EMBL/GenBank/DDBJ whole genome shotgun (WGS) entry which is preliminary data.</text>
</comment>
<keyword evidence="1" id="KW-0472">Membrane</keyword>
<dbReference type="RefSeq" id="WP_256306639.1">
    <property type="nucleotide sequence ID" value="NZ_JANHAW010000001.1"/>
</dbReference>
<evidence type="ECO:0000313" key="3">
    <source>
        <dbReference type="Proteomes" id="UP001597092"/>
    </source>
</evidence>
<dbReference type="EMBL" id="JBHUDP010000002">
    <property type="protein sequence ID" value="MFD1685358.1"/>
    <property type="molecule type" value="Genomic_DNA"/>
</dbReference>
<gene>
    <name evidence="2" type="ORF">ACFSAS_06990</name>
</gene>
<keyword evidence="1" id="KW-1133">Transmembrane helix</keyword>
<sequence length="56" mass="6042">MGMKEIALGAYALCLGGLFLFSESGVTTGFGVALIAVTWIAVFSRYRLKRASRQRG</sequence>
<feature type="transmembrane region" description="Helical" evidence="1">
    <location>
        <begin position="30"/>
        <end position="48"/>
    </location>
</feature>
<evidence type="ECO:0000313" key="2">
    <source>
        <dbReference type="EMBL" id="MFD1685358.1"/>
    </source>
</evidence>
<keyword evidence="3" id="KW-1185">Reference proteome</keyword>
<organism evidence="2 3">
    <name type="scientific">Halobellus litoreus</name>
    <dbReference type="NCBI Taxonomy" id="755310"/>
    <lineage>
        <taxon>Archaea</taxon>
        <taxon>Methanobacteriati</taxon>
        <taxon>Methanobacteriota</taxon>
        <taxon>Stenosarchaea group</taxon>
        <taxon>Halobacteria</taxon>
        <taxon>Halobacteriales</taxon>
        <taxon>Haloferacaceae</taxon>
        <taxon>Halobellus</taxon>
    </lineage>
</organism>
<dbReference type="AlphaFoldDB" id="A0ABD6DTF9"/>
<dbReference type="Proteomes" id="UP001597092">
    <property type="component" value="Unassembled WGS sequence"/>
</dbReference>
<accession>A0ABD6DTF9</accession>
<name>A0ABD6DTF9_9EURY</name>
<protein>
    <recommendedName>
        <fullName evidence="4">PEP-CTERM protein-sorting domain-containing protein</fullName>
    </recommendedName>
</protein>
<keyword evidence="1" id="KW-0812">Transmembrane</keyword>
<proteinExistence type="predicted"/>
<evidence type="ECO:0000256" key="1">
    <source>
        <dbReference type="SAM" id="Phobius"/>
    </source>
</evidence>
<reference evidence="2 3" key="1">
    <citation type="journal article" date="2019" name="Int. J. Syst. Evol. Microbiol.">
        <title>The Global Catalogue of Microorganisms (GCM) 10K type strain sequencing project: providing services to taxonomists for standard genome sequencing and annotation.</title>
        <authorList>
            <consortium name="The Broad Institute Genomics Platform"/>
            <consortium name="The Broad Institute Genome Sequencing Center for Infectious Disease"/>
            <person name="Wu L."/>
            <person name="Ma J."/>
        </authorList>
    </citation>
    <scope>NUCLEOTIDE SEQUENCE [LARGE SCALE GENOMIC DNA]</scope>
    <source>
        <strain evidence="2 3">CGMCC 1.10387</strain>
    </source>
</reference>
<evidence type="ECO:0008006" key="4">
    <source>
        <dbReference type="Google" id="ProtNLM"/>
    </source>
</evidence>